<name>A0ABX7N2N7_9BACT</name>
<feature type="region of interest" description="Disordered" evidence="2">
    <location>
        <begin position="146"/>
        <end position="210"/>
    </location>
</feature>
<dbReference type="InterPro" id="IPR006321">
    <property type="entry name" value="PilT/PilU"/>
</dbReference>
<protein>
    <submittedName>
        <fullName evidence="4">PilT/PilU family type 4a pilus ATPase</fullName>
    </submittedName>
</protein>
<proteinExistence type="inferred from homology"/>
<keyword evidence="5" id="KW-1185">Reference proteome</keyword>
<gene>
    <name evidence="4" type="ORF">JY572_30755</name>
</gene>
<dbReference type="EMBL" id="CP071091">
    <property type="protein sequence ID" value="QSQ12699.1"/>
    <property type="molecule type" value="Genomic_DNA"/>
</dbReference>
<evidence type="ECO:0000256" key="2">
    <source>
        <dbReference type="SAM" id="MobiDB-lite"/>
    </source>
</evidence>
<feature type="compositionally biased region" description="Low complexity" evidence="2">
    <location>
        <begin position="160"/>
        <end position="172"/>
    </location>
</feature>
<comment type="similarity">
    <text evidence="1">Belongs to the GSP E family.</text>
</comment>
<dbReference type="InterPro" id="IPR001482">
    <property type="entry name" value="T2SS/T4SS_dom"/>
</dbReference>
<organism evidence="4 5">
    <name type="scientific">Myxococcus landrumensis</name>
    <dbReference type="NCBI Taxonomy" id="2813577"/>
    <lineage>
        <taxon>Bacteria</taxon>
        <taxon>Pseudomonadati</taxon>
        <taxon>Myxococcota</taxon>
        <taxon>Myxococcia</taxon>
        <taxon>Myxococcales</taxon>
        <taxon>Cystobacterineae</taxon>
        <taxon>Myxococcaceae</taxon>
        <taxon>Myxococcus</taxon>
    </lineage>
</organism>
<feature type="compositionally biased region" description="Low complexity" evidence="2">
    <location>
        <begin position="192"/>
        <end position="210"/>
    </location>
</feature>
<reference evidence="4 5" key="1">
    <citation type="submission" date="2021-02" db="EMBL/GenBank/DDBJ databases">
        <title>De Novo genome assembly of isolated myxobacteria.</title>
        <authorList>
            <person name="Stevens D.C."/>
        </authorList>
    </citation>
    <scope>NUCLEOTIDE SEQUENCE [LARGE SCALE GENOMIC DNA]</scope>
    <source>
        <strain evidence="4 5">SCHIC003</strain>
    </source>
</reference>
<dbReference type="Gene3D" id="3.40.50.300">
    <property type="entry name" value="P-loop containing nucleotide triphosphate hydrolases"/>
    <property type="match status" value="1"/>
</dbReference>
<accession>A0ABX7N2N7</accession>
<dbReference type="RefSeq" id="WP_206714418.1">
    <property type="nucleotide sequence ID" value="NZ_CP071091.1"/>
</dbReference>
<dbReference type="PANTHER" id="PTHR30486:SF6">
    <property type="entry name" value="TYPE IV PILUS RETRACTATION ATPASE PILT"/>
    <property type="match status" value="1"/>
</dbReference>
<evidence type="ECO:0000256" key="1">
    <source>
        <dbReference type="ARBA" id="ARBA00006611"/>
    </source>
</evidence>
<dbReference type="InterPro" id="IPR050921">
    <property type="entry name" value="T4SS_GSP_E_ATPase"/>
</dbReference>
<dbReference type="NCBIfam" id="TIGR01420">
    <property type="entry name" value="pilT_fam"/>
    <property type="match status" value="1"/>
</dbReference>
<dbReference type="SUPFAM" id="SSF52540">
    <property type="entry name" value="P-loop containing nucleoside triphosphate hydrolases"/>
    <property type="match status" value="1"/>
</dbReference>
<dbReference type="Pfam" id="PF00437">
    <property type="entry name" value="T2SSE"/>
    <property type="match status" value="1"/>
</dbReference>
<evidence type="ECO:0000259" key="3">
    <source>
        <dbReference type="PROSITE" id="PS00662"/>
    </source>
</evidence>
<dbReference type="PANTHER" id="PTHR30486">
    <property type="entry name" value="TWITCHING MOTILITY PROTEIN PILT"/>
    <property type="match status" value="1"/>
</dbReference>
<dbReference type="Proteomes" id="UP000663090">
    <property type="component" value="Chromosome"/>
</dbReference>
<evidence type="ECO:0000313" key="5">
    <source>
        <dbReference type="Proteomes" id="UP000663090"/>
    </source>
</evidence>
<feature type="domain" description="Bacterial type II secretion system protein E" evidence="3">
    <location>
        <begin position="422"/>
        <end position="436"/>
    </location>
</feature>
<evidence type="ECO:0000313" key="4">
    <source>
        <dbReference type="EMBL" id="QSQ12699.1"/>
    </source>
</evidence>
<dbReference type="CDD" id="cd01131">
    <property type="entry name" value="PilT"/>
    <property type="match status" value="1"/>
</dbReference>
<dbReference type="Gene3D" id="3.30.450.90">
    <property type="match status" value="1"/>
</dbReference>
<sequence>MRPLAELLRHLSRPGVTELTLATGRPPMIRAGGGNHEPVDSVNVTTDDVVRALQAMVGIARASTVTDAPSQWSITANGLGALSIAAMRRGDIMHLRLSRAAEAAATAAAPAPSPTRAAAGASASAASALGQTGASAQYAGAGQTSATSAARQGGGGSAGSGTSTSGQQSGAGYAPSGNLAPAQQSGAGYAPSGNSASAQQHGAGQAASAAASGAQEAARAQALSRLTGGARDLAVVLEQGRASGASDVHVVAERPVLFRLAGDLVPQGGALDSARVEGMLMPVVPERLRPVLERDGSCDFSLDSPAMGRFRVNVSRHRTGLKGTFRVIAREVPTLESLGLPADIAKATHHHQGLIVVTGPSGHGKTSTLAALVDLINRETSHHVLTVEDPVEFVHPRKKALISQREVGTHTKTFGSALKGSLREDPDVIVVGELRDTETVRMALAAAETGHLLISTMNTPSAAKTIDRLIDLFPPADQQQVRLSLASGLRLIVSQRLMLGADGKSMVAAAEVLPGSVALGNLIRDNKTYQIPSLQQRGKSLGIIRFEDSLTDLVRAGKVKLEVAKGFVDNPDELEAMVTGRRPGAAVAAPETPQDGARLLSKMGSLMGRKGG</sequence>
<dbReference type="InterPro" id="IPR027417">
    <property type="entry name" value="P-loop_NTPase"/>
</dbReference>
<dbReference type="PROSITE" id="PS00662">
    <property type="entry name" value="T2SP_E"/>
    <property type="match status" value="1"/>
</dbReference>